<reference evidence="3 4" key="1">
    <citation type="journal article" date="2015" name="Nature">
        <title>rRNA introns, odd ribosomes, and small enigmatic genomes across a large radiation of phyla.</title>
        <authorList>
            <person name="Brown C.T."/>
            <person name="Hug L.A."/>
            <person name="Thomas B.C."/>
            <person name="Sharon I."/>
            <person name="Castelle C.J."/>
            <person name="Singh A."/>
            <person name="Wilkins M.J."/>
            <person name="Williams K.H."/>
            <person name="Banfield J.F."/>
        </authorList>
    </citation>
    <scope>NUCLEOTIDE SEQUENCE [LARGE SCALE GENOMIC DNA]</scope>
</reference>
<sequence length="150" mass="15922">MPSPDTVPLVTPLESDQPDSTPSKVLLFFAALLVVVGGVFSGYKLSRRGVSASGNPATAGEMVNTATEVGSKDTKTFRDSAKGTLEKGGINGEGTHHITREENPAHPVYLVSSIVDLDEFVGKNIEVWGETIKGQKAGWLMDVGRVIILN</sequence>
<evidence type="ECO:0000256" key="2">
    <source>
        <dbReference type="SAM" id="Phobius"/>
    </source>
</evidence>
<evidence type="ECO:0000256" key="1">
    <source>
        <dbReference type="SAM" id="MobiDB-lite"/>
    </source>
</evidence>
<dbReference type="EMBL" id="LCNU01000010">
    <property type="protein sequence ID" value="KKU64301.1"/>
    <property type="molecule type" value="Genomic_DNA"/>
</dbReference>
<gene>
    <name evidence="3" type="ORF">UX86_C0010G0031</name>
</gene>
<comment type="caution">
    <text evidence="3">The sequence shown here is derived from an EMBL/GenBank/DDBJ whole genome shotgun (WGS) entry which is preliminary data.</text>
</comment>
<accession>A0A0G1S4I7</accession>
<protein>
    <submittedName>
        <fullName evidence="3">Uncharacterized protein</fullName>
    </submittedName>
</protein>
<dbReference type="AlphaFoldDB" id="A0A0G1S4I7"/>
<dbReference type="STRING" id="1618364.UX86_C0010G0031"/>
<keyword evidence="2" id="KW-1133">Transmembrane helix</keyword>
<organism evidence="3 4">
    <name type="scientific">Candidatus Amesbacteria bacterium GW2011_GWC1_47_15</name>
    <dbReference type="NCBI Taxonomy" id="1618364"/>
    <lineage>
        <taxon>Bacteria</taxon>
        <taxon>Candidatus Amesiibacteriota</taxon>
    </lineage>
</organism>
<dbReference type="Proteomes" id="UP000034502">
    <property type="component" value="Unassembled WGS sequence"/>
</dbReference>
<name>A0A0G1S4I7_9BACT</name>
<keyword evidence="2" id="KW-0472">Membrane</keyword>
<proteinExistence type="predicted"/>
<evidence type="ECO:0000313" key="4">
    <source>
        <dbReference type="Proteomes" id="UP000034502"/>
    </source>
</evidence>
<evidence type="ECO:0000313" key="3">
    <source>
        <dbReference type="EMBL" id="KKU64301.1"/>
    </source>
</evidence>
<keyword evidence="2" id="KW-0812">Transmembrane</keyword>
<feature type="transmembrane region" description="Helical" evidence="2">
    <location>
        <begin position="25"/>
        <end position="43"/>
    </location>
</feature>
<feature type="region of interest" description="Disordered" evidence="1">
    <location>
        <begin position="1"/>
        <end position="20"/>
    </location>
</feature>